<organism evidence="1 2">
    <name type="scientific">Schizopora paradoxa</name>
    <dbReference type="NCBI Taxonomy" id="27342"/>
    <lineage>
        <taxon>Eukaryota</taxon>
        <taxon>Fungi</taxon>
        <taxon>Dikarya</taxon>
        <taxon>Basidiomycota</taxon>
        <taxon>Agaricomycotina</taxon>
        <taxon>Agaricomycetes</taxon>
        <taxon>Hymenochaetales</taxon>
        <taxon>Schizoporaceae</taxon>
        <taxon>Schizopora</taxon>
    </lineage>
</organism>
<dbReference type="EMBL" id="KQ087015">
    <property type="protein sequence ID" value="KLO03797.1"/>
    <property type="molecule type" value="Genomic_DNA"/>
</dbReference>
<evidence type="ECO:0000313" key="2">
    <source>
        <dbReference type="Proteomes" id="UP000053477"/>
    </source>
</evidence>
<dbReference type="Proteomes" id="UP000053477">
    <property type="component" value="Unassembled WGS sequence"/>
</dbReference>
<keyword evidence="2" id="KW-1185">Reference proteome</keyword>
<feature type="non-terminal residue" evidence="1">
    <location>
        <position position="1"/>
    </location>
</feature>
<reference evidence="1 2" key="1">
    <citation type="submission" date="2015-04" db="EMBL/GenBank/DDBJ databases">
        <title>Complete genome sequence of Schizopora paradoxa KUC8140, a cosmopolitan wood degrader in East Asia.</title>
        <authorList>
            <consortium name="DOE Joint Genome Institute"/>
            <person name="Min B."/>
            <person name="Park H."/>
            <person name="Jang Y."/>
            <person name="Kim J.-J."/>
            <person name="Kim K.H."/>
            <person name="Pangilinan J."/>
            <person name="Lipzen A."/>
            <person name="Riley R."/>
            <person name="Grigoriev I.V."/>
            <person name="Spatafora J.W."/>
            <person name="Choi I.-G."/>
        </authorList>
    </citation>
    <scope>NUCLEOTIDE SEQUENCE [LARGE SCALE GENOMIC DNA]</scope>
    <source>
        <strain evidence="1 2">KUC8140</strain>
    </source>
</reference>
<accession>A0A0H2QXV5</accession>
<name>A0A0H2QXV5_9AGAM</name>
<gene>
    <name evidence="1" type="ORF">SCHPADRAFT_911976</name>
</gene>
<feature type="non-terminal residue" evidence="1">
    <location>
        <position position="238"/>
    </location>
</feature>
<dbReference type="InParanoid" id="A0A0H2QXV5"/>
<sequence length="238" mass="26592">EARKVKGVTSMDRYQDFKYQITKAGIPRCDRVVTLNVTSKGGPVSQEEVLFRMQGVLTDVNLGPLKNAPNKKHINSDILRTVTISGLGGEGFQQCFLNVVLWDLRMSRQFDADVWKPWTSVQTGRGAGGIQFSNRSVTPSFLCEDAEGLTLPAEFGKHEENLVQEGTHRYVEDNQVDLLEHIQKDNISRYAKIAYTAFRVGDVVEVTFSVIAVPCTAGMRCMKLVLRALCLENTEFTT</sequence>
<dbReference type="AlphaFoldDB" id="A0A0H2QXV5"/>
<protein>
    <submittedName>
        <fullName evidence="1">Uncharacterized protein</fullName>
    </submittedName>
</protein>
<evidence type="ECO:0000313" key="1">
    <source>
        <dbReference type="EMBL" id="KLO03797.1"/>
    </source>
</evidence>
<proteinExistence type="predicted"/>
<dbReference type="OrthoDB" id="3269456at2759"/>